<dbReference type="Pfam" id="PF09278">
    <property type="entry name" value="MerR-DNA-bind"/>
    <property type="match status" value="1"/>
</dbReference>
<dbReference type="RefSeq" id="WP_053379217.1">
    <property type="nucleotide sequence ID" value="NZ_CP011801.1"/>
</dbReference>
<dbReference type="PRINTS" id="PR00040">
    <property type="entry name" value="HTHMERR"/>
</dbReference>
<proteinExistence type="predicted"/>
<sequence length="145" mass="16557">MTTELKIGQFAKQVGVNIETIRYYERLNLLGPTSRLPSGYRLYDRDSQRRLRFIKNAQTLGFTLHEIEELLDLRVSSKARCGDVQRKAEAKLKHVEAKVRDLQSLATALQRLIRTCRAGQPTDHCPILQSLEGEKAGTVHATKRR</sequence>
<keyword evidence="3" id="KW-0804">Transcription</keyword>
<dbReference type="GO" id="GO:0003677">
    <property type="term" value="F:DNA binding"/>
    <property type="evidence" value="ECO:0007669"/>
    <property type="project" value="UniProtKB-KW"/>
</dbReference>
<dbReference type="Gene3D" id="1.10.1660.10">
    <property type="match status" value="1"/>
</dbReference>
<dbReference type="EMBL" id="CP011801">
    <property type="protein sequence ID" value="ALA57988.1"/>
    <property type="molecule type" value="Genomic_DNA"/>
</dbReference>
<dbReference type="CDD" id="cd04770">
    <property type="entry name" value="HTH_HMRTR"/>
    <property type="match status" value="1"/>
</dbReference>
<dbReference type="PROSITE" id="PS00552">
    <property type="entry name" value="HTH_MERR_1"/>
    <property type="match status" value="1"/>
</dbReference>
<keyword evidence="1" id="KW-0805">Transcription regulation</keyword>
<reference evidence="6 7" key="1">
    <citation type="journal article" date="2015" name="Proc. Natl. Acad. Sci. U.S.A.">
        <title>Expanded metabolic versatility of ubiquitous nitrite-oxidizing bacteria from the genus Nitrospira.</title>
        <authorList>
            <person name="Koch H."/>
            <person name="Lucker S."/>
            <person name="Albertsen M."/>
            <person name="Kitzinger K."/>
            <person name="Herbold C."/>
            <person name="Spieck E."/>
            <person name="Nielsen P.H."/>
            <person name="Wagner M."/>
            <person name="Daims H."/>
        </authorList>
    </citation>
    <scope>NUCLEOTIDE SEQUENCE [LARGE SCALE GENOMIC DNA]</scope>
    <source>
        <strain evidence="6 7">NSP M-1</strain>
    </source>
</reference>
<evidence type="ECO:0000256" key="2">
    <source>
        <dbReference type="ARBA" id="ARBA00023125"/>
    </source>
</evidence>
<dbReference type="InterPro" id="IPR047057">
    <property type="entry name" value="MerR_fam"/>
</dbReference>
<evidence type="ECO:0000259" key="5">
    <source>
        <dbReference type="PROSITE" id="PS50937"/>
    </source>
</evidence>
<dbReference type="InterPro" id="IPR009061">
    <property type="entry name" value="DNA-bd_dom_put_sf"/>
</dbReference>
<dbReference type="PROSITE" id="PS50937">
    <property type="entry name" value="HTH_MERR_2"/>
    <property type="match status" value="1"/>
</dbReference>
<evidence type="ECO:0000256" key="4">
    <source>
        <dbReference type="SAM" id="Coils"/>
    </source>
</evidence>
<name>A0A0K2GAL6_NITMO</name>
<dbReference type="PATRIC" id="fig|42253.5.peg.1537"/>
<dbReference type="GO" id="GO:0003700">
    <property type="term" value="F:DNA-binding transcription factor activity"/>
    <property type="evidence" value="ECO:0007669"/>
    <property type="project" value="InterPro"/>
</dbReference>
<keyword evidence="4" id="KW-0175">Coiled coil</keyword>
<dbReference type="InterPro" id="IPR015358">
    <property type="entry name" value="Tscrpt_reg_MerR_DNA-bd"/>
</dbReference>
<dbReference type="AlphaFoldDB" id="A0A0K2GAL6"/>
<organism evidence="6 7">
    <name type="scientific">Nitrospira moscoviensis</name>
    <dbReference type="NCBI Taxonomy" id="42253"/>
    <lineage>
        <taxon>Bacteria</taxon>
        <taxon>Pseudomonadati</taxon>
        <taxon>Nitrospirota</taxon>
        <taxon>Nitrospiria</taxon>
        <taxon>Nitrospirales</taxon>
        <taxon>Nitrospiraceae</taxon>
        <taxon>Nitrospira</taxon>
    </lineage>
</organism>
<gene>
    <name evidence="6" type="primary">merR</name>
    <name evidence="6" type="ORF">NITMOv2_1563</name>
</gene>
<dbReference type="SMART" id="SM00422">
    <property type="entry name" value="HTH_MERR"/>
    <property type="match status" value="1"/>
</dbReference>
<keyword evidence="2" id="KW-0238">DNA-binding</keyword>
<dbReference type="InterPro" id="IPR000551">
    <property type="entry name" value="MerR-type_HTH_dom"/>
</dbReference>
<dbReference type="Proteomes" id="UP000069205">
    <property type="component" value="Chromosome"/>
</dbReference>
<keyword evidence="7" id="KW-1185">Reference proteome</keyword>
<dbReference type="Pfam" id="PF00376">
    <property type="entry name" value="MerR"/>
    <property type="match status" value="1"/>
</dbReference>
<evidence type="ECO:0000256" key="3">
    <source>
        <dbReference type="ARBA" id="ARBA00023163"/>
    </source>
</evidence>
<feature type="domain" description="HTH merR-type" evidence="5">
    <location>
        <begin position="4"/>
        <end position="73"/>
    </location>
</feature>
<accession>A0A0K2GAL6</accession>
<dbReference type="STRING" id="42253.NITMOv2_1563"/>
<protein>
    <submittedName>
        <fullName evidence="6">Mercuric resistance operon regulatory protein</fullName>
    </submittedName>
</protein>
<evidence type="ECO:0000313" key="7">
    <source>
        <dbReference type="Proteomes" id="UP000069205"/>
    </source>
</evidence>
<dbReference type="PANTHER" id="PTHR30204">
    <property type="entry name" value="REDOX-CYCLING DRUG-SENSING TRANSCRIPTIONAL ACTIVATOR SOXR"/>
    <property type="match status" value="1"/>
</dbReference>
<dbReference type="SUPFAM" id="SSF46955">
    <property type="entry name" value="Putative DNA-binding domain"/>
    <property type="match status" value="1"/>
</dbReference>
<dbReference type="PANTHER" id="PTHR30204:SF92">
    <property type="entry name" value="HTH-TYPE TRANSCRIPTIONAL REGULATOR ZNTR"/>
    <property type="match status" value="1"/>
</dbReference>
<feature type="coiled-coil region" evidence="4">
    <location>
        <begin position="85"/>
        <end position="112"/>
    </location>
</feature>
<evidence type="ECO:0000256" key="1">
    <source>
        <dbReference type="ARBA" id="ARBA00023015"/>
    </source>
</evidence>
<evidence type="ECO:0000313" key="6">
    <source>
        <dbReference type="EMBL" id="ALA57988.1"/>
    </source>
</evidence>
<dbReference type="KEGG" id="nmv:NITMOv2_1563"/>